<dbReference type="Proteomes" id="UP000442990">
    <property type="component" value="Unassembled WGS sequence"/>
</dbReference>
<reference evidence="6 7" key="1">
    <citation type="submission" date="2019-09" db="EMBL/GenBank/DDBJ databases">
        <title>Isolation and identification of active actinomycetes.</title>
        <authorList>
            <person name="Yu Z."/>
            <person name="Han C."/>
            <person name="Yu B."/>
        </authorList>
    </citation>
    <scope>NUCLEOTIDE SEQUENCE [LARGE SCALE GENOMIC DNA]</scope>
    <source>
        <strain evidence="6 7">NEAU-H2</strain>
    </source>
</reference>
<dbReference type="GO" id="GO:0000976">
    <property type="term" value="F:transcription cis-regulatory region binding"/>
    <property type="evidence" value="ECO:0007669"/>
    <property type="project" value="TreeGrafter"/>
</dbReference>
<dbReference type="PROSITE" id="PS50977">
    <property type="entry name" value="HTH_TETR_2"/>
    <property type="match status" value="1"/>
</dbReference>
<dbReference type="PANTHER" id="PTHR30055:SF234">
    <property type="entry name" value="HTH-TYPE TRANSCRIPTIONAL REGULATOR BETI"/>
    <property type="match status" value="1"/>
</dbReference>
<sequence>MLALRTAPPLRRQDATTKRTAILLASLTSRTRILFVGGAVPRLTDARKELRRTQIAEAAVRCFSRNGLERTSIADITAESGLSAGSIYAHYRNKADLVQASAREMLDKRAGTIGEYAAADAPPDPDELLSRLVAAIDPAEARVGVQTWGGATTDPAIRDIIVDATDRMRAMLHDCVTAWLIKVEHHDPAEARERAAPIAHRVMALYQAELLYTALRSPTEETAS</sequence>
<evidence type="ECO:0000256" key="4">
    <source>
        <dbReference type="PROSITE-ProRule" id="PRU00335"/>
    </source>
</evidence>
<dbReference type="InterPro" id="IPR009057">
    <property type="entry name" value="Homeodomain-like_sf"/>
</dbReference>
<evidence type="ECO:0000256" key="2">
    <source>
        <dbReference type="ARBA" id="ARBA00023125"/>
    </source>
</evidence>
<evidence type="ECO:0000313" key="7">
    <source>
        <dbReference type="Proteomes" id="UP000442990"/>
    </source>
</evidence>
<dbReference type="Pfam" id="PF00440">
    <property type="entry name" value="TetR_N"/>
    <property type="match status" value="1"/>
</dbReference>
<keyword evidence="2 4" id="KW-0238">DNA-binding</keyword>
<keyword evidence="1" id="KW-0805">Transcription regulation</keyword>
<protein>
    <submittedName>
        <fullName evidence="6">TetR family transcriptional regulator</fullName>
    </submittedName>
</protein>
<dbReference type="SUPFAM" id="SSF46689">
    <property type="entry name" value="Homeodomain-like"/>
    <property type="match status" value="1"/>
</dbReference>
<gene>
    <name evidence="6" type="ORF">F8144_34290</name>
</gene>
<proteinExistence type="predicted"/>
<comment type="caution">
    <text evidence="6">The sequence shown here is derived from an EMBL/GenBank/DDBJ whole genome shotgun (WGS) entry which is preliminary data.</text>
</comment>
<dbReference type="InterPro" id="IPR001647">
    <property type="entry name" value="HTH_TetR"/>
</dbReference>
<keyword evidence="7" id="KW-1185">Reference proteome</keyword>
<accession>A0A7J5D694</accession>
<dbReference type="GO" id="GO:0003700">
    <property type="term" value="F:DNA-binding transcription factor activity"/>
    <property type="evidence" value="ECO:0007669"/>
    <property type="project" value="TreeGrafter"/>
</dbReference>
<evidence type="ECO:0000256" key="1">
    <source>
        <dbReference type="ARBA" id="ARBA00023015"/>
    </source>
</evidence>
<dbReference type="AlphaFoldDB" id="A0A7J5D694"/>
<evidence type="ECO:0000259" key="5">
    <source>
        <dbReference type="PROSITE" id="PS50977"/>
    </source>
</evidence>
<name>A0A7J5D694_9ACTN</name>
<feature type="DNA-binding region" description="H-T-H motif" evidence="4">
    <location>
        <begin position="72"/>
        <end position="91"/>
    </location>
</feature>
<dbReference type="PRINTS" id="PR00455">
    <property type="entry name" value="HTHTETR"/>
</dbReference>
<keyword evidence="3" id="KW-0804">Transcription</keyword>
<dbReference type="PANTHER" id="PTHR30055">
    <property type="entry name" value="HTH-TYPE TRANSCRIPTIONAL REGULATOR RUTR"/>
    <property type="match status" value="1"/>
</dbReference>
<evidence type="ECO:0000313" key="6">
    <source>
        <dbReference type="EMBL" id="KAB1980220.1"/>
    </source>
</evidence>
<dbReference type="InterPro" id="IPR050109">
    <property type="entry name" value="HTH-type_TetR-like_transc_reg"/>
</dbReference>
<dbReference type="Gene3D" id="1.10.357.10">
    <property type="entry name" value="Tetracycline Repressor, domain 2"/>
    <property type="match status" value="1"/>
</dbReference>
<organism evidence="6 7">
    <name type="scientific">Streptomyces triticiradicis</name>
    <dbReference type="NCBI Taxonomy" id="2651189"/>
    <lineage>
        <taxon>Bacteria</taxon>
        <taxon>Bacillati</taxon>
        <taxon>Actinomycetota</taxon>
        <taxon>Actinomycetes</taxon>
        <taxon>Kitasatosporales</taxon>
        <taxon>Streptomycetaceae</taxon>
        <taxon>Streptomyces</taxon>
    </lineage>
</organism>
<evidence type="ECO:0000256" key="3">
    <source>
        <dbReference type="ARBA" id="ARBA00023163"/>
    </source>
</evidence>
<dbReference type="EMBL" id="WBKG01000038">
    <property type="protein sequence ID" value="KAB1980220.1"/>
    <property type="molecule type" value="Genomic_DNA"/>
</dbReference>
<feature type="domain" description="HTH tetR-type" evidence="5">
    <location>
        <begin position="49"/>
        <end position="109"/>
    </location>
</feature>